<keyword evidence="2" id="KW-0489">Methyltransferase</keyword>
<dbReference type="GO" id="GO:0032259">
    <property type="term" value="P:methylation"/>
    <property type="evidence" value="ECO:0007669"/>
    <property type="project" value="UniProtKB-KW"/>
</dbReference>
<dbReference type="AlphaFoldDB" id="A0A923M534"/>
<organism evidence="2 3">
    <name type="scientific">Ramlibacter albus</name>
    <dbReference type="NCBI Taxonomy" id="2079448"/>
    <lineage>
        <taxon>Bacteria</taxon>
        <taxon>Pseudomonadati</taxon>
        <taxon>Pseudomonadota</taxon>
        <taxon>Betaproteobacteria</taxon>
        <taxon>Burkholderiales</taxon>
        <taxon>Comamonadaceae</taxon>
        <taxon>Ramlibacter</taxon>
    </lineage>
</organism>
<dbReference type="InterPro" id="IPR013216">
    <property type="entry name" value="Methyltransf_11"/>
</dbReference>
<dbReference type="EMBL" id="JACORU010000001">
    <property type="protein sequence ID" value="MBC5764058.1"/>
    <property type="molecule type" value="Genomic_DNA"/>
</dbReference>
<gene>
    <name evidence="2" type="ORF">H8R02_06320</name>
</gene>
<evidence type="ECO:0000313" key="3">
    <source>
        <dbReference type="Proteomes" id="UP000596827"/>
    </source>
</evidence>
<dbReference type="Proteomes" id="UP000596827">
    <property type="component" value="Unassembled WGS sequence"/>
</dbReference>
<accession>A0A923M534</accession>
<protein>
    <submittedName>
        <fullName evidence="2">Class I SAM-dependent methyltransferase</fullName>
    </submittedName>
</protein>
<dbReference type="RefSeq" id="WP_187080461.1">
    <property type="nucleotide sequence ID" value="NZ_JACORU010000001.1"/>
</dbReference>
<dbReference type="Pfam" id="PF08241">
    <property type="entry name" value="Methyltransf_11"/>
    <property type="match status" value="1"/>
</dbReference>
<proteinExistence type="predicted"/>
<dbReference type="SUPFAM" id="SSF53335">
    <property type="entry name" value="S-adenosyl-L-methionine-dependent methyltransferases"/>
    <property type="match status" value="1"/>
</dbReference>
<dbReference type="GO" id="GO:0008757">
    <property type="term" value="F:S-adenosylmethionine-dependent methyltransferase activity"/>
    <property type="evidence" value="ECO:0007669"/>
    <property type="project" value="InterPro"/>
</dbReference>
<dbReference type="InterPro" id="IPR029063">
    <property type="entry name" value="SAM-dependent_MTases_sf"/>
</dbReference>
<feature type="domain" description="Methyltransferase type 11" evidence="1">
    <location>
        <begin position="54"/>
        <end position="109"/>
    </location>
</feature>
<sequence>MHDTAIDNGKAFFDTYLVPGTRPRLLDIGALDVNGSLRAVCPKGVEYIGVDFAQGPGVDVVLTDPYALPFPDKHADVIVTSSCFEHSEMFWVLFIELLRVLKPHGLLYLNAPSNGAFHRYPVDCWRFYPDSGRALVTWAKRCGLKPALLESYISGQSPHNPWGWNDFVAVFVKDEAHAGIYPRRILQAKQDVFNGVLYGLDGFVKFFNQSEDMRKLRASGAHPQAQLPVE</sequence>
<name>A0A923M534_9BURK</name>
<reference evidence="2" key="1">
    <citation type="submission" date="2020-08" db="EMBL/GenBank/DDBJ databases">
        <title>Ramlibacter sp. GTP1 16S ribosomal RNA gene genome sequencing and assembly.</title>
        <authorList>
            <person name="Kang M."/>
        </authorList>
    </citation>
    <scope>NUCLEOTIDE SEQUENCE</scope>
    <source>
        <strain evidence="2">GTP1</strain>
    </source>
</reference>
<comment type="caution">
    <text evidence="2">The sequence shown here is derived from an EMBL/GenBank/DDBJ whole genome shotgun (WGS) entry which is preliminary data.</text>
</comment>
<keyword evidence="2" id="KW-0808">Transferase</keyword>
<evidence type="ECO:0000313" key="2">
    <source>
        <dbReference type="EMBL" id="MBC5764058.1"/>
    </source>
</evidence>
<keyword evidence="3" id="KW-1185">Reference proteome</keyword>
<evidence type="ECO:0000259" key="1">
    <source>
        <dbReference type="Pfam" id="PF08241"/>
    </source>
</evidence>
<dbReference type="Gene3D" id="3.40.50.150">
    <property type="entry name" value="Vaccinia Virus protein VP39"/>
    <property type="match status" value="1"/>
</dbReference>
<dbReference type="CDD" id="cd02440">
    <property type="entry name" value="AdoMet_MTases"/>
    <property type="match status" value="1"/>
</dbReference>